<organism evidence="3 4">
    <name type="scientific">Sphingomonas aurantiaca</name>
    <dbReference type="NCBI Taxonomy" id="185949"/>
    <lineage>
        <taxon>Bacteria</taxon>
        <taxon>Pseudomonadati</taxon>
        <taxon>Pseudomonadota</taxon>
        <taxon>Alphaproteobacteria</taxon>
        <taxon>Sphingomonadales</taxon>
        <taxon>Sphingomonadaceae</taxon>
        <taxon>Sphingomonas</taxon>
    </lineage>
</organism>
<feature type="domain" description="DUF218" evidence="2">
    <location>
        <begin position="229"/>
        <end position="339"/>
    </location>
</feature>
<dbReference type="PANTHER" id="PTHR30336">
    <property type="entry name" value="INNER MEMBRANE PROTEIN, PROBABLE PERMEASE"/>
    <property type="match status" value="1"/>
</dbReference>
<proteinExistence type="predicted"/>
<evidence type="ECO:0000259" key="2">
    <source>
        <dbReference type="Pfam" id="PF02698"/>
    </source>
</evidence>
<dbReference type="InterPro" id="IPR003848">
    <property type="entry name" value="DUF218"/>
</dbReference>
<dbReference type="EMBL" id="QAOG01000001">
    <property type="protein sequence ID" value="PTQ62282.1"/>
    <property type="molecule type" value="Genomic_DNA"/>
</dbReference>
<name>A0A2T5GSH8_9SPHN</name>
<reference evidence="3 4" key="1">
    <citation type="submission" date="2018-04" db="EMBL/GenBank/DDBJ databases">
        <title>Genomic Encyclopedia of Type Strains, Phase III (KMG-III): the genomes of soil and plant-associated and newly described type strains.</title>
        <authorList>
            <person name="Whitman W."/>
        </authorList>
    </citation>
    <scope>NUCLEOTIDE SEQUENCE [LARGE SCALE GENOMIC DNA]</scope>
    <source>
        <strain evidence="3 4">MA101b</strain>
    </source>
</reference>
<gene>
    <name evidence="3" type="ORF">C8J26_0561</name>
</gene>
<feature type="signal peptide" evidence="1">
    <location>
        <begin position="1"/>
        <end position="21"/>
    </location>
</feature>
<dbReference type="Pfam" id="PF02698">
    <property type="entry name" value="DUF218"/>
    <property type="match status" value="1"/>
</dbReference>
<sequence>MRSGFALAAAIVFLAGTPASAAPVVARAQAGPVSDRVIGALSHRLFPLLDAIGTDPGGVAQLKAKPGVAAMLATRAERRAACTDDLGCIAQALVWTQSETAVLAAAVPEGTSSADDGSAAQARREIEGINTVLRTYGLGQLPRYPQIDGAGPIDPMEVRTRLQAADWLSRTPRARSIQALDTSMDFALALLDVSDRTDAIGFDPLMAGLNAAPVKRARSLDWTRWRYSAMIVTGVGPETPDAALSPLGKYHIRLAAERYARGDIAVIIVTGGRAHPRATRFTEAEQMRSALIDRYGVPADAIVVEPYARHTTTNLRNATRLLVALGAPLDKDAVIVCNPGQSETIASAAFAQRNVAELGYAPGQVGRRVSPTELEFRPSPLSLRVDPRDPLDP</sequence>
<protein>
    <submittedName>
        <fullName evidence="3">DUF218 domain-containing protein</fullName>
    </submittedName>
</protein>
<dbReference type="RefSeq" id="WP_107956610.1">
    <property type="nucleotide sequence ID" value="NZ_QAOG01000001.1"/>
</dbReference>
<comment type="caution">
    <text evidence="3">The sequence shown here is derived from an EMBL/GenBank/DDBJ whole genome shotgun (WGS) entry which is preliminary data.</text>
</comment>
<feature type="chain" id="PRO_5015512713" evidence="1">
    <location>
        <begin position="22"/>
        <end position="393"/>
    </location>
</feature>
<dbReference type="AlphaFoldDB" id="A0A2T5GSH8"/>
<dbReference type="InterPro" id="IPR014729">
    <property type="entry name" value="Rossmann-like_a/b/a_fold"/>
</dbReference>
<keyword evidence="4" id="KW-1185">Reference proteome</keyword>
<evidence type="ECO:0000313" key="3">
    <source>
        <dbReference type="EMBL" id="PTQ62282.1"/>
    </source>
</evidence>
<dbReference type="Gene3D" id="3.40.50.620">
    <property type="entry name" value="HUPs"/>
    <property type="match status" value="1"/>
</dbReference>
<evidence type="ECO:0000256" key="1">
    <source>
        <dbReference type="SAM" id="SignalP"/>
    </source>
</evidence>
<evidence type="ECO:0000313" key="4">
    <source>
        <dbReference type="Proteomes" id="UP000244189"/>
    </source>
</evidence>
<dbReference type="InterPro" id="IPR051599">
    <property type="entry name" value="Cell_Envelope_Assoc"/>
</dbReference>
<dbReference type="PANTHER" id="PTHR30336:SF20">
    <property type="entry name" value="DUF218 DOMAIN-CONTAINING PROTEIN"/>
    <property type="match status" value="1"/>
</dbReference>
<dbReference type="Proteomes" id="UP000244189">
    <property type="component" value="Unassembled WGS sequence"/>
</dbReference>
<dbReference type="CDD" id="cd06259">
    <property type="entry name" value="YdcF-like"/>
    <property type="match status" value="1"/>
</dbReference>
<keyword evidence="1" id="KW-0732">Signal</keyword>
<accession>A0A2T5GSH8</accession>
<dbReference type="GO" id="GO:0005886">
    <property type="term" value="C:plasma membrane"/>
    <property type="evidence" value="ECO:0007669"/>
    <property type="project" value="TreeGrafter"/>
</dbReference>